<evidence type="ECO:0000313" key="2">
    <source>
        <dbReference type="EMBL" id="KAK5045806.1"/>
    </source>
</evidence>
<proteinExistence type="predicted"/>
<feature type="region of interest" description="Disordered" evidence="1">
    <location>
        <begin position="25"/>
        <end position="101"/>
    </location>
</feature>
<gene>
    <name evidence="2" type="ORF">LTR84_008899</name>
</gene>
<evidence type="ECO:0000256" key="1">
    <source>
        <dbReference type="SAM" id="MobiDB-lite"/>
    </source>
</evidence>
<evidence type="ECO:0008006" key="4">
    <source>
        <dbReference type="Google" id="ProtNLM"/>
    </source>
</evidence>
<sequence>MAFAQAHPEHAHHFSFYRTQQVPYGYGQNQGYPMPSYGPPPPGYHEPEYVPAYTPQGPNKTNPDQNYAAAPPSGPPPPPNAAFAPPAGPSVPERAAGSWRA</sequence>
<evidence type="ECO:0000313" key="3">
    <source>
        <dbReference type="Proteomes" id="UP001358417"/>
    </source>
</evidence>
<organism evidence="2 3">
    <name type="scientific">Exophiala bonariae</name>
    <dbReference type="NCBI Taxonomy" id="1690606"/>
    <lineage>
        <taxon>Eukaryota</taxon>
        <taxon>Fungi</taxon>
        <taxon>Dikarya</taxon>
        <taxon>Ascomycota</taxon>
        <taxon>Pezizomycotina</taxon>
        <taxon>Eurotiomycetes</taxon>
        <taxon>Chaetothyriomycetidae</taxon>
        <taxon>Chaetothyriales</taxon>
        <taxon>Herpotrichiellaceae</taxon>
        <taxon>Exophiala</taxon>
    </lineage>
</organism>
<comment type="caution">
    <text evidence="2">The sequence shown here is derived from an EMBL/GenBank/DDBJ whole genome shotgun (WGS) entry which is preliminary data.</text>
</comment>
<name>A0AAV9MYU4_9EURO</name>
<keyword evidence="3" id="KW-1185">Reference proteome</keyword>
<feature type="compositionally biased region" description="Polar residues" evidence="1">
    <location>
        <begin position="56"/>
        <end position="65"/>
    </location>
</feature>
<dbReference type="EMBL" id="JAVRRD010000034">
    <property type="protein sequence ID" value="KAK5045806.1"/>
    <property type="molecule type" value="Genomic_DNA"/>
</dbReference>
<dbReference type="AlphaFoldDB" id="A0AAV9MYU4"/>
<protein>
    <recommendedName>
        <fullName evidence="4">Cysteine-rich transmembrane CYSTM domain-containing protein</fullName>
    </recommendedName>
</protein>
<accession>A0AAV9MYU4</accession>
<dbReference type="RefSeq" id="XP_064701417.1">
    <property type="nucleotide sequence ID" value="XM_064852442.1"/>
</dbReference>
<dbReference type="Proteomes" id="UP001358417">
    <property type="component" value="Unassembled WGS sequence"/>
</dbReference>
<reference evidence="2 3" key="1">
    <citation type="submission" date="2023-08" db="EMBL/GenBank/DDBJ databases">
        <title>Black Yeasts Isolated from many extreme environments.</title>
        <authorList>
            <person name="Coleine C."/>
            <person name="Stajich J.E."/>
            <person name="Selbmann L."/>
        </authorList>
    </citation>
    <scope>NUCLEOTIDE SEQUENCE [LARGE SCALE GENOMIC DNA]</scope>
    <source>
        <strain evidence="2 3">CCFEE 5792</strain>
    </source>
</reference>
<dbReference type="GeneID" id="89977061"/>